<comment type="caution">
    <text evidence="6">The sequence shown here is derived from an EMBL/GenBank/DDBJ whole genome shotgun (WGS) entry which is preliminary data.</text>
</comment>
<feature type="binding site" evidence="3">
    <location>
        <begin position="29"/>
        <end position="32"/>
    </location>
    <ligand>
        <name>ATP</name>
        <dbReference type="ChEBI" id="CHEBI:30616"/>
    </ligand>
</feature>
<comment type="caution">
    <text evidence="3">Lacks conserved residue(s) required for the propagation of feature annotation.</text>
</comment>
<dbReference type="Proteomes" id="UP000034521">
    <property type="component" value="Unassembled WGS sequence"/>
</dbReference>
<dbReference type="SUPFAM" id="SSF54849">
    <property type="entry name" value="GroEL-intermediate domain like"/>
    <property type="match status" value="1"/>
</dbReference>
<dbReference type="PATRIC" id="fig|1618437.3.peg.912"/>
<evidence type="ECO:0000256" key="4">
    <source>
        <dbReference type="RuleBase" id="RU000418"/>
    </source>
</evidence>
<keyword evidence="3" id="KW-0067">ATP-binding</keyword>
<dbReference type="SUPFAM" id="SSF52029">
    <property type="entry name" value="GroEL apical domain-like"/>
    <property type="match status" value="1"/>
</dbReference>
<evidence type="ECO:0000256" key="1">
    <source>
        <dbReference type="ARBA" id="ARBA00006607"/>
    </source>
</evidence>
<dbReference type="GO" id="GO:0005524">
    <property type="term" value="F:ATP binding"/>
    <property type="evidence" value="ECO:0007669"/>
    <property type="project" value="UniProtKB-UniRule"/>
</dbReference>
<dbReference type="InterPro" id="IPR001844">
    <property type="entry name" value="Cpn60/GroEL"/>
</dbReference>
<organism evidence="6 7">
    <name type="scientific">Candidatus Gottesmanbacteria bacterium GW2011_GWA1_44_24b</name>
    <dbReference type="NCBI Taxonomy" id="1618437"/>
    <lineage>
        <taxon>Bacteria</taxon>
        <taxon>Candidatus Gottesmaniibacteriota</taxon>
    </lineage>
</organism>
<dbReference type="NCBIfam" id="NF009488">
    <property type="entry name" value="PRK12850.1"/>
    <property type="match status" value="1"/>
</dbReference>
<dbReference type="NCBIfam" id="TIGR02348">
    <property type="entry name" value="GroEL"/>
    <property type="match status" value="1"/>
</dbReference>
<evidence type="ECO:0000313" key="6">
    <source>
        <dbReference type="EMBL" id="KKT59001.1"/>
    </source>
</evidence>
<dbReference type="Gene3D" id="3.30.260.10">
    <property type="entry name" value="TCP-1-like chaperonin intermediate domain"/>
    <property type="match status" value="1"/>
</dbReference>
<name>A0A0G1II14_9BACT</name>
<dbReference type="Pfam" id="PF00118">
    <property type="entry name" value="Cpn60_TCP1"/>
    <property type="match status" value="1"/>
</dbReference>
<feature type="binding site" evidence="3">
    <location>
        <position position="495"/>
    </location>
    <ligand>
        <name>ATP</name>
        <dbReference type="ChEBI" id="CHEBI:30616"/>
    </ligand>
</feature>
<evidence type="ECO:0000256" key="2">
    <source>
        <dbReference type="ARBA" id="ARBA00023186"/>
    </source>
</evidence>
<dbReference type="InterPro" id="IPR002423">
    <property type="entry name" value="Cpn60/GroEL/TCP-1"/>
</dbReference>
<keyword evidence="2 3" id="KW-0143">Chaperone</keyword>
<dbReference type="AlphaFoldDB" id="A0A0G1II14"/>
<dbReference type="PRINTS" id="PR00298">
    <property type="entry name" value="CHAPERONIN60"/>
</dbReference>
<dbReference type="Gene3D" id="3.50.7.10">
    <property type="entry name" value="GroEL"/>
    <property type="match status" value="1"/>
</dbReference>
<reference evidence="6 7" key="1">
    <citation type="journal article" date="2015" name="Nature">
        <title>rRNA introns, odd ribosomes, and small enigmatic genomes across a large radiation of phyla.</title>
        <authorList>
            <person name="Brown C.T."/>
            <person name="Hug L.A."/>
            <person name="Thomas B.C."/>
            <person name="Sharon I."/>
            <person name="Castelle C.J."/>
            <person name="Singh A."/>
            <person name="Wilkins M.J."/>
            <person name="Williams K.H."/>
            <person name="Banfield J.F."/>
        </authorList>
    </citation>
    <scope>NUCLEOTIDE SEQUENCE [LARGE SCALE GENOMIC DNA]</scope>
</reference>
<dbReference type="PANTHER" id="PTHR45633">
    <property type="entry name" value="60 KDA HEAT SHOCK PROTEIN, MITOCHONDRIAL"/>
    <property type="match status" value="1"/>
</dbReference>
<dbReference type="NCBIfam" id="NF009489">
    <property type="entry name" value="PRK12851.1"/>
    <property type="match status" value="1"/>
</dbReference>
<dbReference type="NCBIfam" id="NF000592">
    <property type="entry name" value="PRK00013.1"/>
    <property type="match status" value="1"/>
</dbReference>
<keyword evidence="3" id="KW-0413">Isomerase</keyword>
<protein>
    <recommendedName>
        <fullName evidence="3">Chaperonin GroEL</fullName>
        <ecNumber evidence="3">5.6.1.7</ecNumber>
    </recommendedName>
    <alternativeName>
        <fullName evidence="3">60 kDa chaperonin</fullName>
    </alternativeName>
    <alternativeName>
        <fullName evidence="3">Chaperonin-60</fullName>
        <shortName evidence="3">Cpn60</shortName>
    </alternativeName>
</protein>
<dbReference type="FunFam" id="3.50.7.10:FF:000001">
    <property type="entry name" value="60 kDa chaperonin"/>
    <property type="match status" value="1"/>
</dbReference>
<evidence type="ECO:0000256" key="3">
    <source>
        <dbReference type="HAMAP-Rule" id="MF_00600"/>
    </source>
</evidence>
<comment type="function">
    <text evidence="3 5">Together with its co-chaperonin GroES, plays an essential role in assisting protein folding. The GroEL-GroES system forms a nano-cage that allows encapsulation of the non-native substrate proteins and provides a physical environment optimized to promote and accelerate protein folding.</text>
</comment>
<dbReference type="GO" id="GO:0042026">
    <property type="term" value="P:protein refolding"/>
    <property type="evidence" value="ECO:0007669"/>
    <property type="project" value="UniProtKB-UniRule"/>
</dbReference>
<dbReference type="NCBIfam" id="NF009487">
    <property type="entry name" value="PRK12849.1"/>
    <property type="match status" value="1"/>
</dbReference>
<dbReference type="InterPro" id="IPR027410">
    <property type="entry name" value="TCP-1-like_intermed_sf"/>
</dbReference>
<dbReference type="GO" id="GO:0051082">
    <property type="term" value="F:unfolded protein binding"/>
    <property type="evidence" value="ECO:0007669"/>
    <property type="project" value="UniProtKB-UniRule"/>
</dbReference>
<dbReference type="GO" id="GO:0016853">
    <property type="term" value="F:isomerase activity"/>
    <property type="evidence" value="ECO:0007669"/>
    <property type="project" value="UniProtKB-KW"/>
</dbReference>
<gene>
    <name evidence="3" type="primary">groEL</name>
    <name evidence="3" type="synonym">groL</name>
    <name evidence="6" type="ORF">UW52_C0052G0005</name>
</gene>
<dbReference type="HAMAP" id="MF_00600">
    <property type="entry name" value="CH60"/>
    <property type="match status" value="1"/>
</dbReference>
<sequence length="588" mass="62531">MAKQIKFSDDARSSLVKGVNVLAKAVVTTLGPKGRNVAIDRKWGAPNVIHDGVSVAKEIDLEDAFENMGAQLVKEAASKTNDVAGDGTTTATLLAQSIINAGFKNVTAGANPMILKVGIEKGVESVVSEIKKMSKTVKDADVAKVATISAQDDKIGSMIAEALQKVGKDGVVTVEEGKGLTMEIEYKEGMEFDKGYASPYFVTIPDKMEAEIEDPYILITDKKISAISDLLPFLEKFIKVSKNLVIIADEIDGEALATLVVNKLRGTFNVLAVKAPGFGDRRRAILDDIAVLTGGTVISEDTGRKLENITVEDCGRADKVWADKENCRIIGGKGPKAGLTARIAQIRLEVDDSTSDFDKEKLQERLAKLSGGVAVINVGAATEIELKDKKERVNDAVAATKAALEEGIVPGGGVALLRARTALLKLKDTLKSEDEKTGIDILYKALGEPVRWIAKNAGADDGWVLKTIEDNKAIDFGFDAMTLQFGSMLTAGILDPAKVTRTAVQNAASIGMMVLTTEALVTDLPEKTPPPPPGAGGMGGMTKEKYFYASGASARQMNGDAGKCRAGLSNLMKHSKMRFIGKSEKSLG</sequence>
<dbReference type="GO" id="GO:0005737">
    <property type="term" value="C:cytoplasm"/>
    <property type="evidence" value="ECO:0007669"/>
    <property type="project" value="UniProtKB-SubCell"/>
</dbReference>
<proteinExistence type="inferred from homology"/>
<dbReference type="CDD" id="cd03344">
    <property type="entry name" value="GroEL"/>
    <property type="match status" value="1"/>
</dbReference>
<dbReference type="InterPro" id="IPR027413">
    <property type="entry name" value="GROEL-like_equatorial_sf"/>
</dbReference>
<evidence type="ECO:0000313" key="7">
    <source>
        <dbReference type="Proteomes" id="UP000034521"/>
    </source>
</evidence>
<keyword evidence="3" id="KW-0547">Nucleotide-binding</keyword>
<evidence type="ECO:0000256" key="5">
    <source>
        <dbReference type="RuleBase" id="RU000419"/>
    </source>
</evidence>
<feature type="binding site" evidence="3">
    <location>
        <begin position="86"/>
        <end position="90"/>
    </location>
    <ligand>
        <name>ATP</name>
        <dbReference type="ChEBI" id="CHEBI:30616"/>
    </ligand>
</feature>
<dbReference type="EMBL" id="LCIQ01000052">
    <property type="protein sequence ID" value="KKT59001.1"/>
    <property type="molecule type" value="Genomic_DNA"/>
</dbReference>
<dbReference type="EC" id="5.6.1.7" evidence="3"/>
<comment type="subcellular location">
    <subcellularLocation>
        <location evidence="3">Cytoplasm</location>
    </subcellularLocation>
</comment>
<feature type="binding site" evidence="3">
    <location>
        <position position="412"/>
    </location>
    <ligand>
        <name>ATP</name>
        <dbReference type="ChEBI" id="CHEBI:30616"/>
    </ligand>
</feature>
<dbReference type="SUPFAM" id="SSF48592">
    <property type="entry name" value="GroEL equatorial domain-like"/>
    <property type="match status" value="1"/>
</dbReference>
<dbReference type="Gene3D" id="1.10.560.10">
    <property type="entry name" value="GroEL-like equatorial domain"/>
    <property type="match status" value="1"/>
</dbReference>
<keyword evidence="3" id="KW-0963">Cytoplasm</keyword>
<accession>A0A0G1II14</accession>
<dbReference type="GO" id="GO:0140662">
    <property type="term" value="F:ATP-dependent protein folding chaperone"/>
    <property type="evidence" value="ECO:0007669"/>
    <property type="project" value="InterPro"/>
</dbReference>
<comment type="subunit">
    <text evidence="3 5">Forms a cylinder of 14 subunits composed of two heptameric rings stacked back-to-back. Interacts with the co-chaperonin GroES.</text>
</comment>
<comment type="similarity">
    <text evidence="1 3 4">Belongs to the chaperonin (HSP60) family.</text>
</comment>
<dbReference type="InterPro" id="IPR027409">
    <property type="entry name" value="GroEL-like_apical_dom_sf"/>
</dbReference>